<evidence type="ECO:0000256" key="4">
    <source>
        <dbReference type="ARBA" id="ARBA00022833"/>
    </source>
</evidence>
<dbReference type="SUPFAM" id="SSF56281">
    <property type="entry name" value="Metallo-hydrolase/oxidoreductase"/>
    <property type="match status" value="1"/>
</dbReference>
<keyword evidence="3 6" id="KW-0378">Hydrolase</keyword>
<dbReference type="Gene3D" id="3.60.15.10">
    <property type="entry name" value="Ribonuclease Z/Hydroxyacylglutathione hydrolase-like"/>
    <property type="match status" value="1"/>
</dbReference>
<sequence length="293" mass="32073">MRSSLKLIVYESKSGSSVSRTYCGPPHALKPRLASNPKTTNPCIFILTSAKTFFGVLTVLWDVYLPWKFTLSIRIGALKVSNLVKIDWLTVGPFQTNVYVFKCLESQKSVIVDGGGEPQKLHAMATDGAELAEIWQTHGHIDHVAGLADLRALSDAPILMHRADLPLYEGAEAQGRVYGFPCKAPPSVDRFLEDGETLSVGAHQAKVILLPGHSPGSVAFYFEELKTILSGDVLFAGSMGRVDLPLANPRAMRESLDKLWELPDDVRVLSGHGPETTIGTERRRNPYFAPGSF</sequence>
<evidence type="ECO:0000259" key="5">
    <source>
        <dbReference type="SMART" id="SM00849"/>
    </source>
</evidence>
<dbReference type="PANTHER" id="PTHR46233:SF3">
    <property type="entry name" value="HYDROXYACYLGLUTATHIONE HYDROLASE GLOC"/>
    <property type="match status" value="1"/>
</dbReference>
<dbReference type="Proteomes" id="UP000321595">
    <property type="component" value="Chromosome"/>
</dbReference>
<reference evidence="6 7" key="1">
    <citation type="submission" date="2019-08" db="EMBL/GenBank/DDBJ databases">
        <authorList>
            <person name="Liang Q."/>
        </authorList>
    </citation>
    <scope>NUCLEOTIDE SEQUENCE [LARGE SCALE GENOMIC DNA]</scope>
    <source>
        <strain evidence="6 7">V1718</strain>
    </source>
</reference>
<dbReference type="OrthoDB" id="9802991at2"/>
<dbReference type="PANTHER" id="PTHR46233">
    <property type="entry name" value="HYDROXYACYLGLUTATHIONE HYDROLASE GLOC"/>
    <property type="match status" value="1"/>
</dbReference>
<comment type="cofactor">
    <cofactor evidence="1">
        <name>Zn(2+)</name>
        <dbReference type="ChEBI" id="CHEBI:29105"/>
    </cofactor>
</comment>
<accession>A0A5B8XQR6</accession>
<name>A0A5B8XQR6_9DELT</name>
<dbReference type="GO" id="GO:0016787">
    <property type="term" value="F:hydrolase activity"/>
    <property type="evidence" value="ECO:0007669"/>
    <property type="project" value="UniProtKB-KW"/>
</dbReference>
<evidence type="ECO:0000256" key="1">
    <source>
        <dbReference type="ARBA" id="ARBA00001947"/>
    </source>
</evidence>
<proteinExistence type="predicted"/>
<gene>
    <name evidence="6" type="ORF">FRD01_11970</name>
</gene>
<keyword evidence="4" id="KW-0862">Zinc</keyword>
<evidence type="ECO:0000256" key="3">
    <source>
        <dbReference type="ARBA" id="ARBA00022801"/>
    </source>
</evidence>
<dbReference type="GO" id="GO:0046872">
    <property type="term" value="F:metal ion binding"/>
    <property type="evidence" value="ECO:0007669"/>
    <property type="project" value="UniProtKB-KW"/>
</dbReference>
<dbReference type="InterPro" id="IPR036866">
    <property type="entry name" value="RibonucZ/Hydroxyglut_hydro"/>
</dbReference>
<organism evidence="6 7">
    <name type="scientific">Microvenator marinus</name>
    <dbReference type="NCBI Taxonomy" id="2600177"/>
    <lineage>
        <taxon>Bacteria</taxon>
        <taxon>Deltaproteobacteria</taxon>
        <taxon>Bradymonadales</taxon>
        <taxon>Microvenatoraceae</taxon>
        <taxon>Microvenator</taxon>
    </lineage>
</organism>
<keyword evidence="7" id="KW-1185">Reference proteome</keyword>
<evidence type="ECO:0000313" key="6">
    <source>
        <dbReference type="EMBL" id="QED27940.1"/>
    </source>
</evidence>
<dbReference type="KEGG" id="bbae:FRD01_11970"/>
<dbReference type="InterPro" id="IPR001279">
    <property type="entry name" value="Metallo-B-lactamas"/>
</dbReference>
<evidence type="ECO:0000256" key="2">
    <source>
        <dbReference type="ARBA" id="ARBA00022723"/>
    </source>
</evidence>
<keyword evidence="2" id="KW-0479">Metal-binding</keyword>
<evidence type="ECO:0000313" key="7">
    <source>
        <dbReference type="Proteomes" id="UP000321595"/>
    </source>
</evidence>
<feature type="domain" description="Metallo-beta-lactamase" evidence="5">
    <location>
        <begin position="95"/>
        <end position="272"/>
    </location>
</feature>
<dbReference type="SMART" id="SM00849">
    <property type="entry name" value="Lactamase_B"/>
    <property type="match status" value="1"/>
</dbReference>
<dbReference type="EMBL" id="CP042467">
    <property type="protein sequence ID" value="QED27940.1"/>
    <property type="molecule type" value="Genomic_DNA"/>
</dbReference>
<dbReference type="InterPro" id="IPR051453">
    <property type="entry name" value="MBL_Glyoxalase_II"/>
</dbReference>
<dbReference type="AlphaFoldDB" id="A0A5B8XQR6"/>
<dbReference type="Pfam" id="PF00753">
    <property type="entry name" value="Lactamase_B"/>
    <property type="match status" value="1"/>
</dbReference>
<protein>
    <submittedName>
        <fullName evidence="6">MBL fold metallo-hydrolase</fullName>
    </submittedName>
</protein>